<accession>A0A2K3E0W4</accession>
<feature type="compositionally biased region" description="Basic and acidic residues" evidence="1">
    <location>
        <begin position="41"/>
        <end position="57"/>
    </location>
</feature>
<dbReference type="OrthoDB" id="551381at2759"/>
<feature type="compositionally biased region" description="Low complexity" evidence="1">
    <location>
        <begin position="65"/>
        <end position="82"/>
    </location>
</feature>
<keyword evidence="2" id="KW-0732">Signal</keyword>
<evidence type="ECO:0000256" key="2">
    <source>
        <dbReference type="SAM" id="SignalP"/>
    </source>
</evidence>
<dbReference type="ExpressionAtlas" id="A0A2K3E0W4">
    <property type="expression patterns" value="baseline"/>
</dbReference>
<evidence type="ECO:0000313" key="4">
    <source>
        <dbReference type="Proteomes" id="UP000006906"/>
    </source>
</evidence>
<feature type="region of interest" description="Disordered" evidence="1">
    <location>
        <begin position="41"/>
        <end position="89"/>
    </location>
</feature>
<reference evidence="3 4" key="1">
    <citation type="journal article" date="2007" name="Science">
        <title>The Chlamydomonas genome reveals the evolution of key animal and plant functions.</title>
        <authorList>
            <person name="Merchant S.S."/>
            <person name="Prochnik S.E."/>
            <person name="Vallon O."/>
            <person name="Harris E.H."/>
            <person name="Karpowicz S.J."/>
            <person name="Witman G.B."/>
            <person name="Terry A."/>
            <person name="Salamov A."/>
            <person name="Fritz-Laylin L.K."/>
            <person name="Marechal-Drouard L."/>
            <person name="Marshall W.F."/>
            <person name="Qu L.H."/>
            <person name="Nelson D.R."/>
            <person name="Sanderfoot A.A."/>
            <person name="Spalding M.H."/>
            <person name="Kapitonov V.V."/>
            <person name="Ren Q."/>
            <person name="Ferris P."/>
            <person name="Lindquist E."/>
            <person name="Shapiro H."/>
            <person name="Lucas S.M."/>
            <person name="Grimwood J."/>
            <person name="Schmutz J."/>
            <person name="Cardol P."/>
            <person name="Cerutti H."/>
            <person name="Chanfreau G."/>
            <person name="Chen C.L."/>
            <person name="Cognat V."/>
            <person name="Croft M.T."/>
            <person name="Dent R."/>
            <person name="Dutcher S."/>
            <person name="Fernandez E."/>
            <person name="Fukuzawa H."/>
            <person name="Gonzalez-Ballester D."/>
            <person name="Gonzalez-Halphen D."/>
            <person name="Hallmann A."/>
            <person name="Hanikenne M."/>
            <person name="Hippler M."/>
            <person name="Inwood W."/>
            <person name="Jabbari K."/>
            <person name="Kalanon M."/>
            <person name="Kuras R."/>
            <person name="Lefebvre P.A."/>
            <person name="Lemaire S.D."/>
            <person name="Lobanov A.V."/>
            <person name="Lohr M."/>
            <person name="Manuell A."/>
            <person name="Meier I."/>
            <person name="Mets L."/>
            <person name="Mittag M."/>
            <person name="Mittelmeier T."/>
            <person name="Moroney J.V."/>
            <person name="Moseley J."/>
            <person name="Napoli C."/>
            <person name="Nedelcu A.M."/>
            <person name="Niyogi K."/>
            <person name="Novoselov S.V."/>
            <person name="Paulsen I.T."/>
            <person name="Pazour G."/>
            <person name="Purton S."/>
            <person name="Ral J.P."/>
            <person name="Riano-Pachon D.M."/>
            <person name="Riekhof W."/>
            <person name="Rymarquis L."/>
            <person name="Schroda M."/>
            <person name="Stern D."/>
            <person name="Umen J."/>
            <person name="Willows R."/>
            <person name="Wilson N."/>
            <person name="Zimmer S.L."/>
            <person name="Allmer J."/>
            <person name="Balk J."/>
            <person name="Bisova K."/>
            <person name="Chen C.J."/>
            <person name="Elias M."/>
            <person name="Gendler K."/>
            <person name="Hauser C."/>
            <person name="Lamb M.R."/>
            <person name="Ledford H."/>
            <person name="Long J.C."/>
            <person name="Minagawa J."/>
            <person name="Page M.D."/>
            <person name="Pan J."/>
            <person name="Pootakham W."/>
            <person name="Roje S."/>
            <person name="Rose A."/>
            <person name="Stahlberg E."/>
            <person name="Terauchi A.M."/>
            <person name="Yang P."/>
            <person name="Ball S."/>
            <person name="Bowler C."/>
            <person name="Dieckmann C.L."/>
            <person name="Gladyshev V.N."/>
            <person name="Green P."/>
            <person name="Jorgensen R."/>
            <person name="Mayfield S."/>
            <person name="Mueller-Roeber B."/>
            <person name="Rajamani S."/>
            <person name="Sayre R.T."/>
            <person name="Brokstein P."/>
            <person name="Dubchak I."/>
            <person name="Goodstein D."/>
            <person name="Hornick L."/>
            <person name="Huang Y.W."/>
            <person name="Jhaveri J."/>
            <person name="Luo Y."/>
            <person name="Martinez D."/>
            <person name="Ngau W.C."/>
            <person name="Otillar B."/>
            <person name="Poliakov A."/>
            <person name="Porter A."/>
            <person name="Szajkowski L."/>
            <person name="Werner G."/>
            <person name="Zhou K."/>
            <person name="Grigoriev I.V."/>
            <person name="Rokhsar D.S."/>
            <person name="Grossman A.R."/>
        </authorList>
    </citation>
    <scope>NUCLEOTIDE SEQUENCE [LARGE SCALE GENOMIC DNA]</scope>
    <source>
        <strain evidence="4">CC-503</strain>
    </source>
</reference>
<dbReference type="EMBL" id="CM008963">
    <property type="protein sequence ID" value="PNW86431.1"/>
    <property type="molecule type" value="Genomic_DNA"/>
</dbReference>
<dbReference type="Proteomes" id="UP000006906">
    <property type="component" value="Chromosome 2"/>
</dbReference>
<dbReference type="Gramene" id="PNW86431">
    <property type="protein sequence ID" value="PNW86431"/>
    <property type="gene ID" value="CHLRE_02g086200v5"/>
</dbReference>
<evidence type="ECO:0000313" key="3">
    <source>
        <dbReference type="EMBL" id="PNW86431.1"/>
    </source>
</evidence>
<dbReference type="KEGG" id="cre:CHLRE_02g086200v5"/>
<dbReference type="RefSeq" id="XP_001701932.2">
    <property type="nucleotide sequence ID" value="XM_001701880.2"/>
</dbReference>
<organism evidence="3 4">
    <name type="scientific">Chlamydomonas reinhardtii</name>
    <name type="common">Chlamydomonas smithii</name>
    <dbReference type="NCBI Taxonomy" id="3055"/>
    <lineage>
        <taxon>Eukaryota</taxon>
        <taxon>Viridiplantae</taxon>
        <taxon>Chlorophyta</taxon>
        <taxon>core chlorophytes</taxon>
        <taxon>Chlorophyceae</taxon>
        <taxon>CS clade</taxon>
        <taxon>Chlamydomonadales</taxon>
        <taxon>Chlamydomonadaceae</taxon>
        <taxon>Chlamydomonas</taxon>
    </lineage>
</organism>
<protein>
    <submittedName>
        <fullName evidence="3">Uncharacterized protein</fullName>
    </submittedName>
</protein>
<name>A0A2K3E0W4_CHLRE</name>
<dbReference type="GeneID" id="5727396"/>
<dbReference type="AlphaFoldDB" id="A0A2K3E0W4"/>
<feature type="chain" id="PRO_5014378527" evidence="2">
    <location>
        <begin position="19"/>
        <end position="317"/>
    </location>
</feature>
<gene>
    <name evidence="3" type="ORF">CHLRE_02g086200v5</name>
</gene>
<dbReference type="InParanoid" id="A0A2K3E0W4"/>
<dbReference type="PaxDb" id="3055-EDP06907"/>
<keyword evidence="4" id="KW-1185">Reference proteome</keyword>
<feature type="signal peptide" evidence="2">
    <location>
        <begin position="1"/>
        <end position="18"/>
    </location>
</feature>
<sequence>MLVMELMITISPLSTALALPALSQVPSSTWVHAVRSFATYHDTDSQRPAPHESKLEDSETVSEKGAAASEQGVAAGEQGAAVKPEQGAGNDAAKNALKHTTSSGMRSTPLCRLTGLCGRTATRIIDTNMRCPVCLMDRRDRPTTFFPAVSIDQTVRLQHSAAGAAASNVWRSTNPAFVISNVYPSFTNAHNFTRSNTGQSCSRSSIAACGASVIPPTHIAAHRAQARLSGAGGSVTAPWKGFAPSGLLQRGQRPAASLPPAALEQLSFGCGRAPRTPRHRASTASPLLSADYASPVLATGATGELLAMLHEKLGAAA</sequence>
<proteinExistence type="predicted"/>
<evidence type="ECO:0000256" key="1">
    <source>
        <dbReference type="SAM" id="MobiDB-lite"/>
    </source>
</evidence>